<evidence type="ECO:0000256" key="1">
    <source>
        <dbReference type="ARBA" id="ARBA00000085"/>
    </source>
</evidence>
<dbReference type="PANTHER" id="PTHR24421">
    <property type="entry name" value="NITRATE/NITRITE SENSOR PROTEIN NARX-RELATED"/>
    <property type="match status" value="1"/>
</dbReference>
<feature type="transmembrane region" description="Helical" evidence="7">
    <location>
        <begin position="57"/>
        <end position="74"/>
    </location>
</feature>
<dbReference type="Proteomes" id="UP001589568">
    <property type="component" value="Unassembled WGS sequence"/>
</dbReference>
<comment type="catalytic activity">
    <reaction evidence="1">
        <text>ATP + protein L-histidine = ADP + protein N-phospho-L-histidine.</text>
        <dbReference type="EC" id="2.7.13.3"/>
    </reaction>
</comment>
<feature type="transmembrane region" description="Helical" evidence="7">
    <location>
        <begin position="246"/>
        <end position="265"/>
    </location>
</feature>
<sequence>MRSRGVSLDGLFAASAVALELVINGYASEGTASPTPPEFAAALLAGLPMGVVRQRPAPVTVYLAALVVIAGRLAPGTDSAQILLCVALCLTGYRSGLRAARGPMAAAMLATALTVAGPGVTAGTMALALLLPAAPAVIGGYLHRSTRDVTPDLLLAAGGVLLAVLSTWDVWHSGGHPVAIVQVAAVVSGLALGVARRLPGLVVAVEGVLLIAADAHLHRAADTGMLLLMVAMGVFAMRVASWARTALAYAAGCVVVAVAVFEPLSRITTLRVLFLMTLVAMPIAVGRYFGMRRAVTAAERLRAEEAVRLTLARARADLLAEREHIARDVQTLVAGHVGAMVLRAGDACDAAPDGPVGHALTDIRETGNQVLRDLGNLLHGADLHLDAAELIRAAARRMSAAGLVVDLGLDPGMATVSPVLRTCAASIVQEGLTNVLKHAGPGTRVRVTVAASGGGLSVKLHNGPAPATSEPLPSSGHGLAGMRKRVRALGGTLDSGPDGDGGWLLQADLPPRGGE</sequence>
<keyword evidence="7" id="KW-1133">Transmembrane helix</keyword>
<comment type="caution">
    <text evidence="8">The sequence shown here is derived from an EMBL/GenBank/DDBJ whole genome shotgun (WGS) entry which is preliminary data.</text>
</comment>
<keyword evidence="4 8" id="KW-0418">Kinase</keyword>
<dbReference type="RefSeq" id="WP_379484880.1">
    <property type="nucleotide sequence ID" value="NZ_JBHMCF010000046.1"/>
</dbReference>
<evidence type="ECO:0000256" key="3">
    <source>
        <dbReference type="ARBA" id="ARBA00022679"/>
    </source>
</evidence>
<keyword evidence="5" id="KW-0902">Two-component regulatory system</keyword>
<evidence type="ECO:0000313" key="8">
    <source>
        <dbReference type="EMBL" id="MFB9475890.1"/>
    </source>
</evidence>
<dbReference type="InterPro" id="IPR050482">
    <property type="entry name" value="Sensor_HK_TwoCompSys"/>
</dbReference>
<feature type="transmembrane region" description="Helical" evidence="7">
    <location>
        <begin position="153"/>
        <end position="171"/>
    </location>
</feature>
<evidence type="ECO:0000256" key="2">
    <source>
        <dbReference type="ARBA" id="ARBA00012438"/>
    </source>
</evidence>
<dbReference type="GO" id="GO:0016301">
    <property type="term" value="F:kinase activity"/>
    <property type="evidence" value="ECO:0007669"/>
    <property type="project" value="UniProtKB-KW"/>
</dbReference>
<keyword evidence="7" id="KW-0472">Membrane</keyword>
<dbReference type="CDD" id="cd16917">
    <property type="entry name" value="HATPase_UhpB-NarQ-NarX-like"/>
    <property type="match status" value="1"/>
</dbReference>
<dbReference type="InterPro" id="IPR036890">
    <property type="entry name" value="HATPase_C_sf"/>
</dbReference>
<evidence type="ECO:0000313" key="9">
    <source>
        <dbReference type="Proteomes" id="UP001589568"/>
    </source>
</evidence>
<organism evidence="8 9">
    <name type="scientific">Nonomuraea salmonea</name>
    <dbReference type="NCBI Taxonomy" id="46181"/>
    <lineage>
        <taxon>Bacteria</taxon>
        <taxon>Bacillati</taxon>
        <taxon>Actinomycetota</taxon>
        <taxon>Actinomycetes</taxon>
        <taxon>Streptosporangiales</taxon>
        <taxon>Streptosporangiaceae</taxon>
        <taxon>Nonomuraea</taxon>
    </lineage>
</organism>
<keyword evidence="9" id="KW-1185">Reference proteome</keyword>
<feature type="region of interest" description="Disordered" evidence="6">
    <location>
        <begin position="488"/>
        <end position="515"/>
    </location>
</feature>
<protein>
    <recommendedName>
        <fullName evidence="2">histidine kinase</fullName>
        <ecNumber evidence="2">2.7.13.3</ecNumber>
    </recommendedName>
</protein>
<name>A0ABV5NZZ4_9ACTN</name>
<dbReference type="EC" id="2.7.13.3" evidence="2"/>
<dbReference type="Gene3D" id="3.30.565.10">
    <property type="entry name" value="Histidine kinase-like ATPase, C-terminal domain"/>
    <property type="match status" value="1"/>
</dbReference>
<keyword evidence="3" id="KW-0808">Transferase</keyword>
<reference evidence="8 9" key="1">
    <citation type="submission" date="2024-09" db="EMBL/GenBank/DDBJ databases">
        <authorList>
            <person name="Sun Q."/>
            <person name="Mori K."/>
        </authorList>
    </citation>
    <scope>NUCLEOTIDE SEQUENCE [LARGE SCALE GENOMIC DNA]</scope>
    <source>
        <strain evidence="8 9">JCM 3324</strain>
    </source>
</reference>
<evidence type="ECO:0000256" key="4">
    <source>
        <dbReference type="ARBA" id="ARBA00022777"/>
    </source>
</evidence>
<dbReference type="SUPFAM" id="SSF55874">
    <property type="entry name" value="ATPase domain of HSP90 chaperone/DNA topoisomerase II/histidine kinase"/>
    <property type="match status" value="1"/>
</dbReference>
<dbReference type="EMBL" id="JBHMCF010000046">
    <property type="protein sequence ID" value="MFB9475890.1"/>
    <property type="molecule type" value="Genomic_DNA"/>
</dbReference>
<dbReference type="PANTHER" id="PTHR24421:SF10">
    <property type="entry name" value="NITRATE_NITRITE SENSOR PROTEIN NARQ"/>
    <property type="match status" value="1"/>
</dbReference>
<accession>A0ABV5NZZ4</accession>
<feature type="transmembrane region" description="Helical" evidence="7">
    <location>
        <begin position="272"/>
        <end position="290"/>
    </location>
</feature>
<keyword evidence="7" id="KW-0812">Transmembrane</keyword>
<evidence type="ECO:0000256" key="5">
    <source>
        <dbReference type="ARBA" id="ARBA00023012"/>
    </source>
</evidence>
<feature type="transmembrane region" description="Helical" evidence="7">
    <location>
        <begin position="178"/>
        <end position="195"/>
    </location>
</feature>
<evidence type="ECO:0000256" key="7">
    <source>
        <dbReference type="SAM" id="Phobius"/>
    </source>
</evidence>
<evidence type="ECO:0000256" key="6">
    <source>
        <dbReference type="SAM" id="MobiDB-lite"/>
    </source>
</evidence>
<gene>
    <name evidence="8" type="ORF">ACFFR3_40905</name>
</gene>
<proteinExistence type="predicted"/>
<feature type="transmembrane region" description="Helical" evidence="7">
    <location>
        <begin position="109"/>
        <end position="133"/>
    </location>
</feature>